<gene>
    <name evidence="1" type="ORF">VP1G_11077</name>
</gene>
<sequence length="59" mass="6710">MRGVLFHDGGYKHKAGPREHLREKLDVEVEVMIPYSVLKDQVPPQLRRGALKIRGFAGL</sequence>
<reference evidence="2" key="1">
    <citation type="submission" date="2014-12" db="EMBL/GenBank/DDBJ databases">
        <title>Genome Sequence of Valsa Canker Pathogens Uncovers a Specific Adaption of Colonization on Woody Bark.</title>
        <authorList>
            <person name="Yin Z."/>
            <person name="Liu H."/>
            <person name="Gao X."/>
            <person name="Li Z."/>
            <person name="Song N."/>
            <person name="Ke X."/>
            <person name="Dai Q."/>
            <person name="Wu Y."/>
            <person name="Sun Y."/>
            <person name="Xu J.-R."/>
            <person name="Kang Z.K."/>
            <person name="Wang L."/>
            <person name="Huang L."/>
        </authorList>
    </citation>
    <scope>NUCLEOTIDE SEQUENCE [LARGE SCALE GENOMIC DNA]</scope>
    <source>
        <strain evidence="2">SXYL134</strain>
    </source>
</reference>
<organism evidence="1 2">
    <name type="scientific">Cytospora mali</name>
    <name type="common">Apple Valsa canker fungus</name>
    <name type="synonym">Valsa mali</name>
    <dbReference type="NCBI Taxonomy" id="578113"/>
    <lineage>
        <taxon>Eukaryota</taxon>
        <taxon>Fungi</taxon>
        <taxon>Dikarya</taxon>
        <taxon>Ascomycota</taxon>
        <taxon>Pezizomycotina</taxon>
        <taxon>Sordariomycetes</taxon>
        <taxon>Sordariomycetidae</taxon>
        <taxon>Diaporthales</taxon>
        <taxon>Cytosporaceae</taxon>
        <taxon>Cytospora</taxon>
    </lineage>
</organism>
<name>A0A194V5T3_CYTMA</name>
<proteinExistence type="predicted"/>
<evidence type="ECO:0000313" key="1">
    <source>
        <dbReference type="EMBL" id="KUI59269.1"/>
    </source>
</evidence>
<dbReference type="Proteomes" id="UP000078576">
    <property type="component" value="Unassembled WGS sequence"/>
</dbReference>
<protein>
    <submittedName>
        <fullName evidence="1">Uncharacterized protein</fullName>
    </submittedName>
</protein>
<keyword evidence="2" id="KW-1185">Reference proteome</keyword>
<dbReference type="AlphaFoldDB" id="A0A194V5T3"/>
<accession>A0A194V5T3</accession>
<evidence type="ECO:0000313" key="2">
    <source>
        <dbReference type="Proteomes" id="UP000078576"/>
    </source>
</evidence>
<dbReference type="EMBL" id="KN714727">
    <property type="protein sequence ID" value="KUI59269.1"/>
    <property type="molecule type" value="Genomic_DNA"/>
</dbReference>